<dbReference type="GO" id="GO:0003677">
    <property type="term" value="F:DNA binding"/>
    <property type="evidence" value="ECO:0007669"/>
    <property type="project" value="UniProtKB-KW"/>
</dbReference>
<gene>
    <name evidence="8" type="primary">PDF2</name>
    <name evidence="8" type="ORF">CR513_56615</name>
</gene>
<dbReference type="InterPro" id="IPR002913">
    <property type="entry name" value="START_lipid-bd_dom"/>
</dbReference>
<dbReference type="InterPro" id="IPR042160">
    <property type="entry name" value="HD-Zip_IV"/>
</dbReference>
<dbReference type="STRING" id="157652.A0A371EFG0"/>
<evidence type="ECO:0000259" key="7">
    <source>
        <dbReference type="PROSITE" id="PS50848"/>
    </source>
</evidence>
<feature type="non-terminal residue" evidence="8">
    <location>
        <position position="557"/>
    </location>
</feature>
<dbReference type="PROSITE" id="PS50848">
    <property type="entry name" value="START"/>
    <property type="match status" value="1"/>
</dbReference>
<dbReference type="PANTHER" id="PTHR45654">
    <property type="entry name" value="HOMEOBOX-LEUCINE ZIPPER PROTEIN MERISTEM L1"/>
    <property type="match status" value="1"/>
</dbReference>
<keyword evidence="2 8" id="KW-0238">DNA-binding</keyword>
<evidence type="ECO:0000256" key="4">
    <source>
        <dbReference type="ARBA" id="ARBA00023163"/>
    </source>
</evidence>
<dbReference type="EMBL" id="QJKJ01014225">
    <property type="protein sequence ID" value="RDX64783.1"/>
    <property type="molecule type" value="Genomic_DNA"/>
</dbReference>
<name>A0A371EFG0_MUCPR</name>
<feature type="domain" description="START" evidence="7">
    <location>
        <begin position="97"/>
        <end position="327"/>
    </location>
</feature>
<dbReference type="Pfam" id="PF01852">
    <property type="entry name" value="START"/>
    <property type="match status" value="1"/>
</dbReference>
<evidence type="ECO:0000256" key="1">
    <source>
        <dbReference type="ARBA" id="ARBA00023015"/>
    </source>
</evidence>
<keyword evidence="1" id="KW-0805">Transcription regulation</keyword>
<evidence type="ECO:0000313" key="8">
    <source>
        <dbReference type="EMBL" id="RDX64783.1"/>
    </source>
</evidence>
<keyword evidence="4" id="KW-0804">Transcription</keyword>
<dbReference type="CDD" id="cd08875">
    <property type="entry name" value="START_ArGLABRA2_like"/>
    <property type="match status" value="1"/>
</dbReference>
<accession>A0A371EFG0</accession>
<evidence type="ECO:0000313" key="9">
    <source>
        <dbReference type="Proteomes" id="UP000257109"/>
    </source>
</evidence>
<dbReference type="AlphaFoldDB" id="A0A371EFG0"/>
<dbReference type="InterPro" id="IPR057993">
    <property type="entry name" value="HD-Zip_IV_C"/>
</dbReference>
<protein>
    <submittedName>
        <fullName evidence="8">Homeobox-leucine zipper protein PROTODERMAL FACTOR 2</fullName>
    </submittedName>
</protein>
<evidence type="ECO:0000256" key="2">
    <source>
        <dbReference type="ARBA" id="ARBA00023125"/>
    </source>
</evidence>
<evidence type="ECO:0000256" key="5">
    <source>
        <dbReference type="ARBA" id="ARBA00023242"/>
    </source>
</evidence>
<keyword evidence="9" id="KW-1185">Reference proteome</keyword>
<keyword evidence="3 8" id="KW-0371">Homeobox</keyword>
<feature type="compositionally biased region" description="Polar residues" evidence="6">
    <location>
        <begin position="64"/>
        <end position="77"/>
    </location>
</feature>
<dbReference type="SMART" id="SM00234">
    <property type="entry name" value="START"/>
    <property type="match status" value="1"/>
</dbReference>
<reference evidence="8" key="1">
    <citation type="submission" date="2018-05" db="EMBL/GenBank/DDBJ databases">
        <title>Draft genome of Mucuna pruriens seed.</title>
        <authorList>
            <person name="Nnadi N.E."/>
            <person name="Vos R."/>
            <person name="Hasami M.H."/>
            <person name="Devisetty U.K."/>
            <person name="Aguiy J.C."/>
        </authorList>
    </citation>
    <scope>NUCLEOTIDE SEQUENCE [LARGE SCALE GENOMIC DNA]</scope>
    <source>
        <strain evidence="8">JCA_2017</strain>
    </source>
</reference>
<keyword evidence="5" id="KW-0539">Nucleus</keyword>
<feature type="non-terminal residue" evidence="8">
    <location>
        <position position="1"/>
    </location>
</feature>
<evidence type="ECO:0000256" key="3">
    <source>
        <dbReference type="ARBA" id="ARBA00023155"/>
    </source>
</evidence>
<organism evidence="8 9">
    <name type="scientific">Mucuna pruriens</name>
    <name type="common">Velvet bean</name>
    <name type="synonym">Dolichos pruriens</name>
    <dbReference type="NCBI Taxonomy" id="157652"/>
    <lineage>
        <taxon>Eukaryota</taxon>
        <taxon>Viridiplantae</taxon>
        <taxon>Streptophyta</taxon>
        <taxon>Embryophyta</taxon>
        <taxon>Tracheophyta</taxon>
        <taxon>Spermatophyta</taxon>
        <taxon>Magnoliopsida</taxon>
        <taxon>eudicotyledons</taxon>
        <taxon>Gunneridae</taxon>
        <taxon>Pentapetalae</taxon>
        <taxon>rosids</taxon>
        <taxon>fabids</taxon>
        <taxon>Fabales</taxon>
        <taxon>Fabaceae</taxon>
        <taxon>Papilionoideae</taxon>
        <taxon>50 kb inversion clade</taxon>
        <taxon>NPAAA clade</taxon>
        <taxon>indigoferoid/millettioid clade</taxon>
        <taxon>Phaseoleae</taxon>
        <taxon>Mucuna</taxon>
    </lineage>
</organism>
<dbReference type="SUPFAM" id="SSF55961">
    <property type="entry name" value="Bet v1-like"/>
    <property type="match status" value="1"/>
</dbReference>
<feature type="region of interest" description="Disordered" evidence="6">
    <location>
        <begin position="50"/>
        <end position="77"/>
    </location>
</feature>
<sequence>FYDNDLYVVVGKIHGVLVYVLSLEEGNSAANIAVAVEKTMGGVARIDDSQVNSKTPSLPPPNVANATPSAGSSSVQRNPHFYIERARDLVVAMSLHAEPTKSMVCELAYSSMDELSKVAVAGEPLWQPRKGYKFKTMDDTEYRKSFRPHEEPINELQIDASRDMKIVNMNAPDIVHLLMNVTEWSRTFYDIVSRGAFLGVFKSGVGGSYDGKLQVMTAEFQFPSPFLATRECYFGRYCKKLSNKMWGVVDFSLEKMFPDSNTNFLRRPSGCLIKELSNEYSEVIWVEHAVDRIRYHIQFRPVVYSGLAFGASRWLASLVRRVEYSEPPTPMPVLYHGKALTQAGKIGLLNVASRMMRSFYDDMNASSKNRWMHVGSLVDSQEVKIRVKDIAKDCGTGNPKGTKVFFSTFVSLPTPPKRLFDFLRVSDSRKKDGGQQFMVYLQESYIDTSTGCSYVVYSPIEKLTLSNLINGRNPHVAIESSGFTIVPDGKTDEDHDNNSNSDPNGGGGSILTISFCIMTRPTHPTSFFVSPAELARFNELSTYTINAIKGAVLQNNV</sequence>
<dbReference type="Pfam" id="PF25797">
    <property type="entry name" value="PDF2_C"/>
    <property type="match status" value="2"/>
</dbReference>
<dbReference type="Proteomes" id="UP000257109">
    <property type="component" value="Unassembled WGS sequence"/>
</dbReference>
<dbReference type="GO" id="GO:0008289">
    <property type="term" value="F:lipid binding"/>
    <property type="evidence" value="ECO:0007669"/>
    <property type="project" value="InterPro"/>
</dbReference>
<dbReference type="OrthoDB" id="1428273at2759"/>
<dbReference type="PANTHER" id="PTHR45654:SF48">
    <property type="entry name" value="START DOMAIN-CONTAINING PROTEIN"/>
    <property type="match status" value="1"/>
</dbReference>
<comment type="caution">
    <text evidence="8">The sequence shown here is derived from an EMBL/GenBank/DDBJ whole genome shotgun (WGS) entry which is preliminary data.</text>
</comment>
<evidence type="ECO:0000256" key="6">
    <source>
        <dbReference type="SAM" id="MobiDB-lite"/>
    </source>
</evidence>
<feature type="region of interest" description="Disordered" evidence="6">
    <location>
        <begin position="487"/>
        <end position="506"/>
    </location>
</feature>
<proteinExistence type="predicted"/>